<evidence type="ECO:0000256" key="3">
    <source>
        <dbReference type="ARBA" id="ARBA00022679"/>
    </source>
</evidence>
<evidence type="ECO:0000256" key="2">
    <source>
        <dbReference type="ARBA" id="ARBA00022676"/>
    </source>
</evidence>
<keyword evidence="3" id="KW-0808">Transferase</keyword>
<dbReference type="PANTHER" id="PTHR43685">
    <property type="entry name" value="GLYCOSYLTRANSFERASE"/>
    <property type="match status" value="1"/>
</dbReference>
<protein>
    <submittedName>
        <fullName evidence="5">Glycosyltransferase family 2 protein</fullName>
    </submittedName>
</protein>
<dbReference type="CDD" id="cd04196">
    <property type="entry name" value="GT_2_like_d"/>
    <property type="match status" value="1"/>
</dbReference>
<organism evidence="5 6">
    <name type="scientific">Pseudogemmobacter lacusdianii</name>
    <dbReference type="NCBI Taxonomy" id="3069608"/>
    <lineage>
        <taxon>Bacteria</taxon>
        <taxon>Pseudomonadati</taxon>
        <taxon>Pseudomonadota</taxon>
        <taxon>Alphaproteobacteria</taxon>
        <taxon>Rhodobacterales</taxon>
        <taxon>Paracoccaceae</taxon>
        <taxon>Pseudogemmobacter</taxon>
    </lineage>
</organism>
<evidence type="ECO:0000256" key="1">
    <source>
        <dbReference type="ARBA" id="ARBA00006739"/>
    </source>
</evidence>
<gene>
    <name evidence="5" type="ORF">Q9295_12890</name>
</gene>
<keyword evidence="6" id="KW-1185">Reference proteome</keyword>
<dbReference type="Proteomes" id="UP001239680">
    <property type="component" value="Unassembled WGS sequence"/>
</dbReference>
<dbReference type="InterPro" id="IPR001173">
    <property type="entry name" value="Glyco_trans_2-like"/>
</dbReference>
<reference evidence="5 6" key="1">
    <citation type="submission" date="2023-08" db="EMBL/GenBank/DDBJ databases">
        <title>Characterization of two Paracoccaceae strains isolated from Phycosphere and proposal of Xinfangfangia lacusdiani sp. nov.</title>
        <authorList>
            <person name="Deng Y."/>
            <person name="Zhang Y.Q."/>
        </authorList>
    </citation>
    <scope>NUCLEOTIDE SEQUENCE [LARGE SCALE GENOMIC DNA]</scope>
    <source>
        <strain evidence="5 6">CPCC 101601</strain>
    </source>
</reference>
<evidence type="ECO:0000313" key="6">
    <source>
        <dbReference type="Proteomes" id="UP001239680"/>
    </source>
</evidence>
<dbReference type="Pfam" id="PF00535">
    <property type="entry name" value="Glycos_transf_2"/>
    <property type="match status" value="1"/>
</dbReference>
<dbReference type="EMBL" id="JAVDBT010000012">
    <property type="protein sequence ID" value="MDQ2067266.1"/>
    <property type="molecule type" value="Genomic_DNA"/>
</dbReference>
<name>A0ABU0VZU2_9RHOB</name>
<proteinExistence type="inferred from homology"/>
<accession>A0ABU0VZU2</accession>
<comment type="similarity">
    <text evidence="1">Belongs to the glycosyltransferase 2 family.</text>
</comment>
<dbReference type="InterPro" id="IPR029044">
    <property type="entry name" value="Nucleotide-diphossugar_trans"/>
</dbReference>
<evidence type="ECO:0000313" key="5">
    <source>
        <dbReference type="EMBL" id="MDQ2067266.1"/>
    </source>
</evidence>
<dbReference type="InterPro" id="IPR050834">
    <property type="entry name" value="Glycosyltransf_2"/>
</dbReference>
<evidence type="ECO:0000259" key="4">
    <source>
        <dbReference type="Pfam" id="PF00535"/>
    </source>
</evidence>
<keyword evidence="2" id="KW-0328">Glycosyltransferase</keyword>
<feature type="domain" description="Glycosyltransferase 2-like" evidence="4">
    <location>
        <begin position="10"/>
        <end position="113"/>
    </location>
</feature>
<comment type="caution">
    <text evidence="5">The sequence shown here is derived from an EMBL/GenBank/DDBJ whole genome shotgun (WGS) entry which is preliminary data.</text>
</comment>
<dbReference type="PANTHER" id="PTHR43685:SF5">
    <property type="entry name" value="GLYCOSYLTRANSFERASE EPSE-RELATED"/>
    <property type="match status" value="1"/>
</dbReference>
<dbReference type="RefSeq" id="WP_306680970.1">
    <property type="nucleotide sequence ID" value="NZ_JAVDBT010000012.1"/>
</dbReference>
<dbReference type="Gene3D" id="3.90.550.10">
    <property type="entry name" value="Spore Coat Polysaccharide Biosynthesis Protein SpsA, Chain A"/>
    <property type="match status" value="1"/>
</dbReference>
<dbReference type="SUPFAM" id="SSF53448">
    <property type="entry name" value="Nucleotide-diphospho-sugar transferases"/>
    <property type="match status" value="1"/>
</dbReference>
<sequence length="304" mass="32669">MHKAAAEEITIVMATRNGAAHLPAQLASIAAQSHRNWRLFVSDDGSSDATLTLLQDFARNHPVQLIQGPQQGAAANFLSALCHPDLPRGPIALADQDDIWLKGKLARGLRRLHSATGPALYAAESLLADEAGKPFRRSHSGRAQPSFAASLVQNLFAGHTMMFNAATLDLLRHAGAPQGIAFHDWWIYQLSAGAGARLILDPLPTALYRQHSSNALGATGRRQALSRLNRVLTQQWRSEIEAHALALQGQSPLLTPQAQGVLEAFLAMPKSGWRRVQSFQNLGAKRSSPSGQALMLGAAFAGLL</sequence>